<keyword evidence="2" id="KW-1185">Reference proteome</keyword>
<dbReference type="EMBL" id="KY742649">
    <property type="protein sequence ID" value="AQZ54583.1"/>
    <property type="molecule type" value="Genomic_DNA"/>
</dbReference>
<evidence type="ECO:0000313" key="2">
    <source>
        <dbReference type="Proteomes" id="UP000221468"/>
    </source>
</evidence>
<dbReference type="GeneID" id="40076413"/>
<protein>
    <submittedName>
        <fullName evidence="1">Major virion structural protein</fullName>
    </submittedName>
</protein>
<reference evidence="1 2" key="1">
    <citation type="journal article" date="2019" name="Genomics">
        <title>Genomic analyses of a novel bacteriophage (VB_PmiS-Isfahan) within Siphoviridae family infecting Proteus mirabilis.</title>
        <authorList>
            <person name="Yazdi M."/>
            <person name="Bouzari M."/>
            <person name="Ghaemi E.A."/>
        </authorList>
    </citation>
    <scope>NUCLEOTIDE SEQUENCE [LARGE SCALE GENOMIC DNA]</scope>
</reference>
<sequence length="131" mass="13685">MSNQKQYWTVERPIRAFVKGATKTATGVVVTAEQTGPGNTIPVYGLPEEGKAIDALVFTDMPLSGDGLYDLAPVTKGVQIPLRVSGAVAVGDELAVDATGHFKKATEGQVVVAKALTSATKADEIIQAMVK</sequence>
<organism evidence="1 2">
    <name type="scientific">Proteus phage VB_PmiS-Isfahan</name>
    <dbReference type="NCBI Taxonomy" id="1969841"/>
    <lineage>
        <taxon>Viruses</taxon>
        <taxon>Duplodnaviria</taxon>
        <taxon>Heunggongvirae</taxon>
        <taxon>Uroviricota</taxon>
        <taxon>Caudoviricetes</taxon>
        <taxon>Gorganvirus</taxon>
        <taxon>Gorganvirus isfahan</taxon>
    </lineage>
</organism>
<name>A0A1U9ZA44_9CAUD</name>
<evidence type="ECO:0000313" key="1">
    <source>
        <dbReference type="EMBL" id="AQZ54583.1"/>
    </source>
</evidence>
<dbReference type="RefSeq" id="YP_009600607.1">
    <property type="nucleotide sequence ID" value="NC_041925.1"/>
</dbReference>
<dbReference type="KEGG" id="vg:40076413"/>
<proteinExistence type="predicted"/>
<accession>A0A1U9ZA44</accession>
<dbReference type="Proteomes" id="UP000221468">
    <property type="component" value="Segment"/>
</dbReference>